<organism evidence="2 3">
    <name type="scientific">Ensete ventricosum</name>
    <name type="common">Abyssinian banana</name>
    <name type="synonym">Musa ensete</name>
    <dbReference type="NCBI Taxonomy" id="4639"/>
    <lineage>
        <taxon>Eukaryota</taxon>
        <taxon>Viridiplantae</taxon>
        <taxon>Streptophyta</taxon>
        <taxon>Embryophyta</taxon>
        <taxon>Tracheophyta</taxon>
        <taxon>Spermatophyta</taxon>
        <taxon>Magnoliopsida</taxon>
        <taxon>Liliopsida</taxon>
        <taxon>Zingiberales</taxon>
        <taxon>Musaceae</taxon>
        <taxon>Ensete</taxon>
    </lineage>
</organism>
<protein>
    <submittedName>
        <fullName evidence="2">Uncharacterized protein</fullName>
    </submittedName>
</protein>
<evidence type="ECO:0000256" key="1">
    <source>
        <dbReference type="SAM" id="MobiDB-lite"/>
    </source>
</evidence>
<dbReference type="AlphaFoldDB" id="A0A426ZUM4"/>
<gene>
    <name evidence="2" type="ORF">B296_00036422</name>
</gene>
<dbReference type="Proteomes" id="UP000287651">
    <property type="component" value="Unassembled WGS sequence"/>
</dbReference>
<feature type="compositionally biased region" description="Basic and acidic residues" evidence="1">
    <location>
        <begin position="171"/>
        <end position="187"/>
    </location>
</feature>
<reference evidence="2 3" key="1">
    <citation type="journal article" date="2014" name="Agronomy (Basel)">
        <title>A Draft Genome Sequence for Ensete ventricosum, the Drought-Tolerant Tree Against Hunger.</title>
        <authorList>
            <person name="Harrison J."/>
            <person name="Moore K.A."/>
            <person name="Paszkiewicz K."/>
            <person name="Jones T."/>
            <person name="Grant M."/>
            <person name="Ambacheew D."/>
            <person name="Muzemil S."/>
            <person name="Studholme D.J."/>
        </authorList>
    </citation>
    <scope>NUCLEOTIDE SEQUENCE [LARGE SCALE GENOMIC DNA]</scope>
</reference>
<name>A0A426ZUM4_ENSVE</name>
<evidence type="ECO:0000313" key="3">
    <source>
        <dbReference type="Proteomes" id="UP000287651"/>
    </source>
</evidence>
<sequence>MLLFIALCCSSNLVKLKERRDLNKSGERLQQQVGELIGCVAPAEQGIDVVVLHVVAASGTQHVDGTGEQGRRLGLPGHALHLGLVCSAVEVTRGSRGEVGTVQEIVPCGILAEVGWWVGGKSKVLHCRQMITMSREGEVSPDKGREVVVVAGVDDGVAEDDDTRDQALARGDPHHCSQHMHHGDQDHAGFCSTSPKTHSLVQPTGCESGVWEMRR</sequence>
<dbReference type="EMBL" id="AMZH03004963">
    <property type="protein sequence ID" value="RRT67660.1"/>
    <property type="molecule type" value="Genomic_DNA"/>
</dbReference>
<evidence type="ECO:0000313" key="2">
    <source>
        <dbReference type="EMBL" id="RRT67660.1"/>
    </source>
</evidence>
<accession>A0A426ZUM4</accession>
<feature type="region of interest" description="Disordered" evidence="1">
    <location>
        <begin position="171"/>
        <end position="191"/>
    </location>
</feature>
<proteinExistence type="predicted"/>
<comment type="caution">
    <text evidence="2">The sequence shown here is derived from an EMBL/GenBank/DDBJ whole genome shotgun (WGS) entry which is preliminary data.</text>
</comment>